<protein>
    <recommendedName>
        <fullName evidence="3">Ribbon-helix-helix protein CopG domain-containing protein</fullName>
    </recommendedName>
</protein>
<dbReference type="CDD" id="cd22231">
    <property type="entry name" value="RHH_NikR_HicB-like"/>
    <property type="match status" value="1"/>
</dbReference>
<dbReference type="Gene3D" id="1.10.1220.10">
    <property type="entry name" value="Met repressor-like"/>
    <property type="match status" value="1"/>
</dbReference>
<dbReference type="SUPFAM" id="SSF47598">
    <property type="entry name" value="Ribbon-helix-helix"/>
    <property type="match status" value="1"/>
</dbReference>
<accession>X1U383</accession>
<sequence length="133" mass="15771">LGLSRTRLFTDQQLIDLHREGLTDPEKAERLGASDGVVFYHRKRLGLKANRRKTRGKPATEPRPRKTIMEKKKQRFSVTLTESYINRLDILVEKGLYLNHQDAIRDALRRLFRYHKMEPLYPKRVEEDKKAQD</sequence>
<proteinExistence type="predicted"/>
<evidence type="ECO:0008006" key="3">
    <source>
        <dbReference type="Google" id="ProtNLM"/>
    </source>
</evidence>
<dbReference type="GO" id="GO:0006355">
    <property type="term" value="P:regulation of DNA-templated transcription"/>
    <property type="evidence" value="ECO:0007669"/>
    <property type="project" value="InterPro"/>
</dbReference>
<evidence type="ECO:0000256" key="1">
    <source>
        <dbReference type="SAM" id="MobiDB-lite"/>
    </source>
</evidence>
<organism evidence="2">
    <name type="scientific">marine sediment metagenome</name>
    <dbReference type="NCBI Taxonomy" id="412755"/>
    <lineage>
        <taxon>unclassified sequences</taxon>
        <taxon>metagenomes</taxon>
        <taxon>ecological metagenomes</taxon>
    </lineage>
</organism>
<gene>
    <name evidence="2" type="ORF">S12H4_17748</name>
</gene>
<name>X1U383_9ZZZZ</name>
<dbReference type="InterPro" id="IPR013321">
    <property type="entry name" value="Arc_rbn_hlx_hlx"/>
</dbReference>
<dbReference type="Gene3D" id="1.10.10.60">
    <property type="entry name" value="Homeodomain-like"/>
    <property type="match status" value="1"/>
</dbReference>
<dbReference type="AlphaFoldDB" id="X1U383"/>
<feature type="compositionally biased region" description="Basic and acidic residues" evidence="1">
    <location>
        <begin position="58"/>
        <end position="68"/>
    </location>
</feature>
<feature type="non-terminal residue" evidence="2">
    <location>
        <position position="1"/>
    </location>
</feature>
<evidence type="ECO:0000313" key="2">
    <source>
        <dbReference type="EMBL" id="GAI86774.1"/>
    </source>
</evidence>
<dbReference type="InterPro" id="IPR010985">
    <property type="entry name" value="Ribbon_hlx_hlx"/>
</dbReference>
<feature type="region of interest" description="Disordered" evidence="1">
    <location>
        <begin position="49"/>
        <end position="68"/>
    </location>
</feature>
<comment type="caution">
    <text evidence="2">The sequence shown here is derived from an EMBL/GenBank/DDBJ whole genome shotgun (WGS) entry which is preliminary data.</text>
</comment>
<reference evidence="2" key="1">
    <citation type="journal article" date="2014" name="Front. Microbiol.">
        <title>High frequency of phylogenetically diverse reductive dehalogenase-homologous genes in deep subseafloor sedimentary metagenomes.</title>
        <authorList>
            <person name="Kawai M."/>
            <person name="Futagami T."/>
            <person name="Toyoda A."/>
            <person name="Takaki Y."/>
            <person name="Nishi S."/>
            <person name="Hori S."/>
            <person name="Arai W."/>
            <person name="Tsubouchi T."/>
            <person name="Morono Y."/>
            <person name="Uchiyama I."/>
            <person name="Ito T."/>
            <person name="Fujiyama A."/>
            <person name="Inagaki F."/>
            <person name="Takami H."/>
        </authorList>
    </citation>
    <scope>NUCLEOTIDE SEQUENCE</scope>
    <source>
        <strain evidence="2">Expedition CK06-06</strain>
    </source>
</reference>
<dbReference type="EMBL" id="BARW01008706">
    <property type="protein sequence ID" value="GAI86774.1"/>
    <property type="molecule type" value="Genomic_DNA"/>
</dbReference>